<dbReference type="InterPro" id="IPR027443">
    <property type="entry name" value="IPNS-like_sf"/>
</dbReference>
<evidence type="ECO:0000259" key="3">
    <source>
        <dbReference type="Pfam" id="PF14226"/>
    </source>
</evidence>
<dbReference type="Proteomes" id="UP000236291">
    <property type="component" value="Unassembled WGS sequence"/>
</dbReference>
<evidence type="ECO:0000256" key="2">
    <source>
        <dbReference type="ARBA" id="ARBA00023004"/>
    </source>
</evidence>
<dbReference type="InterPro" id="IPR026992">
    <property type="entry name" value="DIOX_N"/>
</dbReference>
<evidence type="ECO:0000313" key="4">
    <source>
        <dbReference type="EMBL" id="PNX62333.1"/>
    </source>
</evidence>
<protein>
    <submittedName>
        <fullName evidence="4">Protein SRG1-like</fullName>
    </submittedName>
</protein>
<name>A0A2K3K7U5_TRIPR</name>
<dbReference type="ExpressionAtlas" id="A0A2K3K7U5">
    <property type="expression patterns" value="baseline"/>
</dbReference>
<keyword evidence="2" id="KW-0408">Iron</keyword>
<sequence length="76" mass="8592">MDITSIVVPSVQELAKEQLTVVPDQYVIQDQETVVLSSLQVPVLDLGKLLSEDLNLKGQELKRLDYACKEWGFFQV</sequence>
<comment type="caution">
    <text evidence="4">The sequence shown here is derived from an EMBL/GenBank/DDBJ whole genome shotgun (WGS) entry which is preliminary data.</text>
</comment>
<proteinExistence type="predicted"/>
<dbReference type="GO" id="GO:0046872">
    <property type="term" value="F:metal ion binding"/>
    <property type="evidence" value="ECO:0007669"/>
    <property type="project" value="UniProtKB-KW"/>
</dbReference>
<reference evidence="4 5" key="2">
    <citation type="journal article" date="2017" name="Front. Plant Sci.">
        <title>Gene Classification and Mining of Molecular Markers Useful in Red Clover (Trifolium pratense) Breeding.</title>
        <authorList>
            <person name="Istvanek J."/>
            <person name="Dluhosova J."/>
            <person name="Dluhos P."/>
            <person name="Patkova L."/>
            <person name="Nedelnik J."/>
            <person name="Repkova J."/>
        </authorList>
    </citation>
    <scope>NUCLEOTIDE SEQUENCE [LARGE SCALE GENOMIC DNA]</scope>
    <source>
        <strain evidence="5">cv. Tatra</strain>
        <tissue evidence="4">Young leaves</tissue>
    </source>
</reference>
<gene>
    <name evidence="4" type="ORF">L195_g061095</name>
</gene>
<keyword evidence="1" id="KW-0479">Metal-binding</keyword>
<dbReference type="Pfam" id="PF14226">
    <property type="entry name" value="DIOX_N"/>
    <property type="match status" value="1"/>
</dbReference>
<evidence type="ECO:0000313" key="5">
    <source>
        <dbReference type="Proteomes" id="UP000236291"/>
    </source>
</evidence>
<dbReference type="EMBL" id="ASHM01147003">
    <property type="protein sequence ID" value="PNX62333.1"/>
    <property type="molecule type" value="Genomic_DNA"/>
</dbReference>
<reference evidence="4 5" key="1">
    <citation type="journal article" date="2014" name="Am. J. Bot.">
        <title>Genome assembly and annotation for red clover (Trifolium pratense; Fabaceae).</title>
        <authorList>
            <person name="Istvanek J."/>
            <person name="Jaros M."/>
            <person name="Krenek A."/>
            <person name="Repkova J."/>
        </authorList>
    </citation>
    <scope>NUCLEOTIDE SEQUENCE [LARGE SCALE GENOMIC DNA]</scope>
    <source>
        <strain evidence="5">cv. Tatra</strain>
        <tissue evidence="4">Young leaves</tissue>
    </source>
</reference>
<evidence type="ECO:0000256" key="1">
    <source>
        <dbReference type="ARBA" id="ARBA00022723"/>
    </source>
</evidence>
<dbReference type="Gene3D" id="2.60.120.330">
    <property type="entry name" value="B-lactam Antibiotic, Isopenicillin N Synthase, Chain"/>
    <property type="match status" value="1"/>
</dbReference>
<accession>A0A2K3K7U5</accession>
<dbReference type="AlphaFoldDB" id="A0A2K3K7U5"/>
<feature type="domain" description="Non-haem dioxygenase N-terminal" evidence="3">
    <location>
        <begin position="41"/>
        <end position="76"/>
    </location>
</feature>
<organism evidence="4 5">
    <name type="scientific">Trifolium pratense</name>
    <name type="common">Red clover</name>
    <dbReference type="NCBI Taxonomy" id="57577"/>
    <lineage>
        <taxon>Eukaryota</taxon>
        <taxon>Viridiplantae</taxon>
        <taxon>Streptophyta</taxon>
        <taxon>Embryophyta</taxon>
        <taxon>Tracheophyta</taxon>
        <taxon>Spermatophyta</taxon>
        <taxon>Magnoliopsida</taxon>
        <taxon>eudicotyledons</taxon>
        <taxon>Gunneridae</taxon>
        <taxon>Pentapetalae</taxon>
        <taxon>rosids</taxon>
        <taxon>fabids</taxon>
        <taxon>Fabales</taxon>
        <taxon>Fabaceae</taxon>
        <taxon>Papilionoideae</taxon>
        <taxon>50 kb inversion clade</taxon>
        <taxon>NPAAA clade</taxon>
        <taxon>Hologalegina</taxon>
        <taxon>IRL clade</taxon>
        <taxon>Trifolieae</taxon>
        <taxon>Trifolium</taxon>
    </lineage>
</organism>
<dbReference type="STRING" id="57577.A0A2K3K7U5"/>
<dbReference type="SUPFAM" id="SSF51197">
    <property type="entry name" value="Clavaminate synthase-like"/>
    <property type="match status" value="1"/>
</dbReference>